<reference evidence="1" key="1">
    <citation type="journal article" date="2015" name="Nature">
        <title>Complex archaea that bridge the gap between prokaryotes and eukaryotes.</title>
        <authorList>
            <person name="Spang A."/>
            <person name="Saw J.H."/>
            <person name="Jorgensen S.L."/>
            <person name="Zaremba-Niedzwiedzka K."/>
            <person name="Martijn J."/>
            <person name="Lind A.E."/>
            <person name="van Eijk R."/>
            <person name="Schleper C."/>
            <person name="Guy L."/>
            <person name="Ettema T.J."/>
        </authorList>
    </citation>
    <scope>NUCLEOTIDE SEQUENCE</scope>
</reference>
<dbReference type="EMBL" id="LAZR01000481">
    <property type="protein sequence ID" value="KKN67201.1"/>
    <property type="molecule type" value="Genomic_DNA"/>
</dbReference>
<evidence type="ECO:0000313" key="1">
    <source>
        <dbReference type="EMBL" id="KKN67201.1"/>
    </source>
</evidence>
<organism evidence="1">
    <name type="scientific">marine sediment metagenome</name>
    <dbReference type="NCBI Taxonomy" id="412755"/>
    <lineage>
        <taxon>unclassified sequences</taxon>
        <taxon>metagenomes</taxon>
        <taxon>ecological metagenomes</taxon>
    </lineage>
</organism>
<sequence>MQRASIKECSTYTVQLCKAEKETVKQIQDEYRERTGNYLSIPRTIKQIIKEWKTTK</sequence>
<dbReference type="AlphaFoldDB" id="A0A0F9V109"/>
<proteinExistence type="predicted"/>
<name>A0A0F9V109_9ZZZZ</name>
<gene>
    <name evidence="1" type="ORF">LCGC14_0463740</name>
</gene>
<accession>A0A0F9V109</accession>
<protein>
    <submittedName>
        <fullName evidence="1">Uncharacterized protein</fullName>
    </submittedName>
</protein>
<comment type="caution">
    <text evidence="1">The sequence shown here is derived from an EMBL/GenBank/DDBJ whole genome shotgun (WGS) entry which is preliminary data.</text>
</comment>